<dbReference type="Gene3D" id="3.40.50.1820">
    <property type="entry name" value="alpha/beta hydrolase"/>
    <property type="match status" value="1"/>
</dbReference>
<accession>A0ABQ4N1W9</accession>
<dbReference type="InterPro" id="IPR029058">
    <property type="entry name" value="AB_hydrolase_fold"/>
</dbReference>
<evidence type="ECO:0000313" key="1">
    <source>
        <dbReference type="EMBL" id="GIQ62159.1"/>
    </source>
</evidence>
<keyword evidence="2" id="KW-1185">Reference proteome</keyword>
<protein>
    <recommendedName>
        <fullName evidence="3">BAAT/Acyl-CoA thioester hydrolase C-terminal domain-containing protein</fullName>
    </recommendedName>
</protein>
<dbReference type="RefSeq" id="WP_213527490.1">
    <property type="nucleotide sequence ID" value="NZ_BOVJ01000021.1"/>
</dbReference>
<dbReference type="EMBL" id="BOVJ01000021">
    <property type="protein sequence ID" value="GIQ62159.1"/>
    <property type="molecule type" value="Genomic_DNA"/>
</dbReference>
<name>A0ABQ4N1W9_9BACL</name>
<sequence>MSVVSLITKIANELGVLHENIICAGSSKGGFASLYFGIKYSFGYVISGGAQTRLGEYLAYQPAETKYILSFITGNFEEGRKYLNNLLFDVVRSSQRQPKIYIHVGKGDHHYKGHIIPLTNLFDELNIEYELDVADYQEHAQLGEFFAPYLKEKMEKILNNTDVTLLRA</sequence>
<proteinExistence type="predicted"/>
<organism evidence="1 2">
    <name type="scientific">Paenibacillus cisolokensis</name>
    <dbReference type="NCBI Taxonomy" id="1658519"/>
    <lineage>
        <taxon>Bacteria</taxon>
        <taxon>Bacillati</taxon>
        <taxon>Bacillota</taxon>
        <taxon>Bacilli</taxon>
        <taxon>Bacillales</taxon>
        <taxon>Paenibacillaceae</taxon>
        <taxon>Paenibacillus</taxon>
    </lineage>
</organism>
<comment type="caution">
    <text evidence="1">The sequence shown here is derived from an EMBL/GenBank/DDBJ whole genome shotgun (WGS) entry which is preliminary data.</text>
</comment>
<reference evidence="1 2" key="1">
    <citation type="submission" date="2021-04" db="EMBL/GenBank/DDBJ databases">
        <title>Draft genome sequence of Paenibacillus cisolokensis, LC2-13A.</title>
        <authorList>
            <person name="Uke A."/>
            <person name="Chhe C."/>
            <person name="Baramee S."/>
            <person name="Kosugi A."/>
        </authorList>
    </citation>
    <scope>NUCLEOTIDE SEQUENCE [LARGE SCALE GENOMIC DNA]</scope>
    <source>
        <strain evidence="1 2">LC2-13A</strain>
    </source>
</reference>
<dbReference type="Proteomes" id="UP000680304">
    <property type="component" value="Unassembled WGS sequence"/>
</dbReference>
<evidence type="ECO:0000313" key="2">
    <source>
        <dbReference type="Proteomes" id="UP000680304"/>
    </source>
</evidence>
<gene>
    <name evidence="1" type="ORF">PACILC2_07270</name>
</gene>
<evidence type="ECO:0008006" key="3">
    <source>
        <dbReference type="Google" id="ProtNLM"/>
    </source>
</evidence>
<dbReference type="SUPFAM" id="SSF53474">
    <property type="entry name" value="alpha/beta-Hydrolases"/>
    <property type="match status" value="1"/>
</dbReference>